<evidence type="ECO:0000313" key="4">
    <source>
        <dbReference type="Proteomes" id="UP001247307"/>
    </source>
</evidence>
<reference evidence="3" key="1">
    <citation type="submission" date="2023-07" db="EMBL/GenBank/DDBJ databases">
        <title>Sequencing the genomes of 1000 actinobacteria strains.</title>
        <authorList>
            <person name="Klenk H.-P."/>
        </authorList>
    </citation>
    <scope>NUCLEOTIDE SEQUENCE</scope>
    <source>
        <strain evidence="3">DSM 13988</strain>
    </source>
</reference>
<dbReference type="EMBL" id="JAVDUI010000001">
    <property type="protein sequence ID" value="MDR6892869.1"/>
    <property type="molecule type" value="Genomic_DNA"/>
</dbReference>
<comment type="caution">
    <text evidence="3">The sequence shown here is derived from an EMBL/GenBank/DDBJ whole genome shotgun (WGS) entry which is preliminary data.</text>
</comment>
<dbReference type="PANTHER" id="PTHR34039">
    <property type="entry name" value="UPF0102 PROTEIN YRAN"/>
    <property type="match status" value="1"/>
</dbReference>
<dbReference type="Gene3D" id="3.40.1350.10">
    <property type="match status" value="1"/>
</dbReference>
<comment type="similarity">
    <text evidence="1 2">Belongs to the UPF0102 family.</text>
</comment>
<dbReference type="Proteomes" id="UP001247307">
    <property type="component" value="Unassembled WGS sequence"/>
</dbReference>
<accession>A0AAE4C7U2</accession>
<dbReference type="PANTHER" id="PTHR34039:SF1">
    <property type="entry name" value="UPF0102 PROTEIN YRAN"/>
    <property type="match status" value="1"/>
</dbReference>
<protein>
    <recommendedName>
        <fullName evidence="2">UPF0102 protein J2S35_001809</fullName>
    </recommendedName>
</protein>
<keyword evidence="3" id="KW-0378">Hydrolase</keyword>
<dbReference type="HAMAP" id="MF_00048">
    <property type="entry name" value="UPF0102"/>
    <property type="match status" value="1"/>
</dbReference>
<dbReference type="InterPro" id="IPR003509">
    <property type="entry name" value="UPF0102_YraN-like"/>
</dbReference>
<dbReference type="GO" id="GO:0003676">
    <property type="term" value="F:nucleic acid binding"/>
    <property type="evidence" value="ECO:0007669"/>
    <property type="project" value="InterPro"/>
</dbReference>
<name>A0AAE4C7U2_9MICC</name>
<evidence type="ECO:0000313" key="3">
    <source>
        <dbReference type="EMBL" id="MDR6892869.1"/>
    </source>
</evidence>
<sequence>MGRNQELGAAGEARVATWLEDHGVIVVARNWRGSAGEADIIGDDGVRLRVVEVKTRSSGACGHPLEAIGPEKYQRLWRLGQEFRAGFGQSRDLVVDAAAVSVEQGRLAVEYLADVRP</sequence>
<proteinExistence type="inferred from homology"/>
<dbReference type="InterPro" id="IPR011335">
    <property type="entry name" value="Restrct_endonuc-II-like"/>
</dbReference>
<keyword evidence="3" id="KW-0255">Endonuclease</keyword>
<organism evidence="3 4">
    <name type="scientific">Falsarthrobacter nasiphocae</name>
    <dbReference type="NCBI Taxonomy" id="189863"/>
    <lineage>
        <taxon>Bacteria</taxon>
        <taxon>Bacillati</taxon>
        <taxon>Actinomycetota</taxon>
        <taxon>Actinomycetes</taxon>
        <taxon>Micrococcales</taxon>
        <taxon>Micrococcaceae</taxon>
        <taxon>Falsarthrobacter</taxon>
    </lineage>
</organism>
<keyword evidence="3" id="KW-0540">Nuclease</keyword>
<evidence type="ECO:0000256" key="1">
    <source>
        <dbReference type="ARBA" id="ARBA00006738"/>
    </source>
</evidence>
<dbReference type="AlphaFoldDB" id="A0AAE4C7U2"/>
<dbReference type="Pfam" id="PF02021">
    <property type="entry name" value="UPF0102"/>
    <property type="match status" value="1"/>
</dbReference>
<evidence type="ECO:0000256" key="2">
    <source>
        <dbReference type="HAMAP-Rule" id="MF_00048"/>
    </source>
</evidence>
<gene>
    <name evidence="3" type="ORF">J2S35_001809</name>
</gene>
<dbReference type="RefSeq" id="WP_309852566.1">
    <property type="nucleotide sequence ID" value="NZ_BAAAIU010000004.1"/>
</dbReference>
<dbReference type="SUPFAM" id="SSF52980">
    <property type="entry name" value="Restriction endonuclease-like"/>
    <property type="match status" value="1"/>
</dbReference>
<keyword evidence="4" id="KW-1185">Reference proteome</keyword>
<dbReference type="InterPro" id="IPR011856">
    <property type="entry name" value="tRNA_endonuc-like_dom_sf"/>
</dbReference>
<dbReference type="GO" id="GO:0004519">
    <property type="term" value="F:endonuclease activity"/>
    <property type="evidence" value="ECO:0007669"/>
    <property type="project" value="UniProtKB-KW"/>
</dbReference>